<organism evidence="1 2">
    <name type="scientific">Asparagus officinalis</name>
    <name type="common">Garden asparagus</name>
    <dbReference type="NCBI Taxonomy" id="4686"/>
    <lineage>
        <taxon>Eukaryota</taxon>
        <taxon>Viridiplantae</taxon>
        <taxon>Streptophyta</taxon>
        <taxon>Embryophyta</taxon>
        <taxon>Tracheophyta</taxon>
        <taxon>Spermatophyta</taxon>
        <taxon>Magnoliopsida</taxon>
        <taxon>Liliopsida</taxon>
        <taxon>Asparagales</taxon>
        <taxon>Asparagaceae</taxon>
        <taxon>Asparagoideae</taxon>
        <taxon>Asparagus</taxon>
    </lineage>
</organism>
<sequence length="89" mass="9511">MRTIASHVGSVMTEGAPGWVGRGRRKVWFAVGIGFLAEGEGSREVEWFGRTASIGNMRMGSMAGSLGRGRLIDAEGGLADGRENWKASR</sequence>
<gene>
    <name evidence="1" type="ORF">A4U43_C07F33040</name>
</gene>
<evidence type="ECO:0000313" key="2">
    <source>
        <dbReference type="Proteomes" id="UP000243459"/>
    </source>
</evidence>
<name>A0A5P1EGM6_ASPOF</name>
<keyword evidence="2" id="KW-1185">Reference proteome</keyword>
<reference evidence="2" key="1">
    <citation type="journal article" date="2017" name="Nat. Commun.">
        <title>The asparagus genome sheds light on the origin and evolution of a young Y chromosome.</title>
        <authorList>
            <person name="Harkess A."/>
            <person name="Zhou J."/>
            <person name="Xu C."/>
            <person name="Bowers J.E."/>
            <person name="Van der Hulst R."/>
            <person name="Ayyampalayam S."/>
            <person name="Mercati F."/>
            <person name="Riccardi P."/>
            <person name="McKain M.R."/>
            <person name="Kakrana A."/>
            <person name="Tang H."/>
            <person name="Ray J."/>
            <person name="Groenendijk J."/>
            <person name="Arikit S."/>
            <person name="Mathioni S.M."/>
            <person name="Nakano M."/>
            <person name="Shan H."/>
            <person name="Telgmann-Rauber A."/>
            <person name="Kanno A."/>
            <person name="Yue Z."/>
            <person name="Chen H."/>
            <person name="Li W."/>
            <person name="Chen Y."/>
            <person name="Xu X."/>
            <person name="Zhang Y."/>
            <person name="Luo S."/>
            <person name="Chen H."/>
            <person name="Gao J."/>
            <person name="Mao Z."/>
            <person name="Pires J.C."/>
            <person name="Luo M."/>
            <person name="Kudrna D."/>
            <person name="Wing R.A."/>
            <person name="Meyers B.C."/>
            <person name="Yi K."/>
            <person name="Kong H."/>
            <person name="Lavrijsen P."/>
            <person name="Sunseri F."/>
            <person name="Falavigna A."/>
            <person name="Ye Y."/>
            <person name="Leebens-Mack J.H."/>
            <person name="Chen G."/>
        </authorList>
    </citation>
    <scope>NUCLEOTIDE SEQUENCE [LARGE SCALE GENOMIC DNA]</scope>
    <source>
        <strain evidence="2">cv. DH0086</strain>
    </source>
</reference>
<dbReference type="AlphaFoldDB" id="A0A5P1EGM6"/>
<evidence type="ECO:0000313" key="1">
    <source>
        <dbReference type="EMBL" id="ONK65055.1"/>
    </source>
</evidence>
<accession>A0A5P1EGM6</accession>
<dbReference type="Gramene" id="ONK65055">
    <property type="protein sequence ID" value="ONK65055"/>
    <property type="gene ID" value="A4U43_C07F33040"/>
</dbReference>
<dbReference type="EMBL" id="CM007387">
    <property type="protein sequence ID" value="ONK65055.1"/>
    <property type="molecule type" value="Genomic_DNA"/>
</dbReference>
<protein>
    <submittedName>
        <fullName evidence="1">Uncharacterized protein</fullName>
    </submittedName>
</protein>
<dbReference type="Proteomes" id="UP000243459">
    <property type="component" value="Chromosome 7"/>
</dbReference>
<proteinExistence type="predicted"/>